<evidence type="ECO:0000256" key="5">
    <source>
        <dbReference type="SAM" id="Phobius"/>
    </source>
</evidence>
<dbReference type="AlphaFoldDB" id="A0AA36AKC5"/>
<dbReference type="PROSITE" id="PS50600">
    <property type="entry name" value="ULP_PROTEASE"/>
    <property type="match status" value="1"/>
</dbReference>
<dbReference type="InterPro" id="IPR050348">
    <property type="entry name" value="Protein-Tyr_Phosphatase"/>
</dbReference>
<dbReference type="Pfam" id="PF00102">
    <property type="entry name" value="Y_phosphatase"/>
    <property type="match status" value="1"/>
</dbReference>
<reference evidence="9" key="1">
    <citation type="submission" date="2023-08" db="EMBL/GenBank/DDBJ databases">
        <authorList>
            <person name="Alioto T."/>
            <person name="Alioto T."/>
            <person name="Gomez Garrido J."/>
        </authorList>
    </citation>
    <scope>NUCLEOTIDE SEQUENCE</scope>
</reference>
<dbReference type="InterPro" id="IPR000242">
    <property type="entry name" value="PTP_cat"/>
</dbReference>
<evidence type="ECO:0000256" key="3">
    <source>
        <dbReference type="ARBA" id="ARBA00022801"/>
    </source>
</evidence>
<dbReference type="PROSITE" id="PS00383">
    <property type="entry name" value="TYR_PHOSPHATASE_1"/>
    <property type="match status" value="1"/>
</dbReference>
<evidence type="ECO:0000313" key="9">
    <source>
        <dbReference type="EMBL" id="CAI9717073.1"/>
    </source>
</evidence>
<dbReference type="GO" id="GO:0004725">
    <property type="term" value="F:protein tyrosine phosphatase activity"/>
    <property type="evidence" value="ECO:0007669"/>
    <property type="project" value="InterPro"/>
</dbReference>
<evidence type="ECO:0000256" key="2">
    <source>
        <dbReference type="ARBA" id="ARBA00022670"/>
    </source>
</evidence>
<dbReference type="GO" id="GO:0008234">
    <property type="term" value="F:cysteine-type peptidase activity"/>
    <property type="evidence" value="ECO:0007669"/>
    <property type="project" value="InterPro"/>
</dbReference>
<evidence type="ECO:0000259" key="8">
    <source>
        <dbReference type="PROSITE" id="PS50600"/>
    </source>
</evidence>
<dbReference type="SMART" id="SM00194">
    <property type="entry name" value="PTPc"/>
    <property type="match status" value="1"/>
</dbReference>
<keyword evidence="9" id="KW-0675">Receptor</keyword>
<comment type="similarity">
    <text evidence="1">Belongs to the peptidase C48 family.</text>
</comment>
<protein>
    <submittedName>
        <fullName evidence="9">Receptor-type tyrosine-protein phosphatase C isoform X1</fullName>
    </submittedName>
</protein>
<dbReference type="InterPro" id="IPR003653">
    <property type="entry name" value="Peptidase_C48_C"/>
</dbReference>
<feature type="compositionally biased region" description="Acidic residues" evidence="4">
    <location>
        <begin position="1009"/>
        <end position="1018"/>
    </location>
</feature>
<name>A0AA36AKC5_OCTVU</name>
<dbReference type="InterPro" id="IPR003595">
    <property type="entry name" value="Tyr_Pase_cat"/>
</dbReference>
<evidence type="ECO:0000313" key="10">
    <source>
        <dbReference type="Proteomes" id="UP001162480"/>
    </source>
</evidence>
<dbReference type="PRINTS" id="PR00700">
    <property type="entry name" value="PRTYPHPHTASE"/>
</dbReference>
<keyword evidence="5" id="KW-0812">Transmembrane</keyword>
<proteinExistence type="inferred from homology"/>
<feature type="region of interest" description="Disordered" evidence="4">
    <location>
        <begin position="928"/>
        <end position="957"/>
    </location>
</feature>
<dbReference type="InterPro" id="IPR038765">
    <property type="entry name" value="Papain-like_cys_pep_sf"/>
</dbReference>
<dbReference type="Pfam" id="PF01683">
    <property type="entry name" value="EB"/>
    <property type="match status" value="1"/>
</dbReference>
<dbReference type="SUPFAM" id="SSF54001">
    <property type="entry name" value="Cysteine proteinases"/>
    <property type="match status" value="1"/>
</dbReference>
<dbReference type="Pfam" id="PF02902">
    <property type="entry name" value="Peptidase_C48"/>
    <property type="match status" value="1"/>
</dbReference>
<evidence type="ECO:0000256" key="1">
    <source>
        <dbReference type="ARBA" id="ARBA00005234"/>
    </source>
</evidence>
<dbReference type="InterPro" id="IPR016130">
    <property type="entry name" value="Tyr_Pase_AS"/>
</dbReference>
<feature type="compositionally biased region" description="Basic and acidic residues" evidence="4">
    <location>
        <begin position="994"/>
        <end position="1008"/>
    </location>
</feature>
<dbReference type="PROSITE" id="PS50056">
    <property type="entry name" value="TYR_PHOSPHATASE_2"/>
    <property type="match status" value="1"/>
</dbReference>
<keyword evidence="10" id="KW-1185">Reference proteome</keyword>
<dbReference type="GO" id="GO:0006508">
    <property type="term" value="P:proteolysis"/>
    <property type="evidence" value="ECO:0007669"/>
    <property type="project" value="UniProtKB-KW"/>
</dbReference>
<sequence>MAGETDIVLNYHNSLLRVSDYELLDPPNWINDKIIEFCFEYFEREQYRYCADLLAFISPSVIQAIKFYPQHEMGIFLDPLNLTAKQYVFMAVNDNMAAYQYGGSHWSLLMYNGLRNAFYHYDSMSPSNTSIAEDLCHKIQTNMNADKKATFKEMDCPQQENGYDCGVHVIATCEHLDLENLLILTYLTSMKTFPVYTILWVVSFLVKHGQPASFPSSPNHYSSKNNDFMTESKAGQIEAMPDIKEIRVKRNIAEVSRATDIPANAQPFNAQGNLISSTVSYASALLAALENGTKLNDSELTTPFSASRNTMLINTTGEDASYVTASTNDTENVTQFDTQTRSVNTSEETSTPYVTTTPLITTTTKSALNEKCERDTSCIDEFAICRNQKCVCQDDYFEDESKCKKKSALNEHCERDTSCIDEFAICRNQKCVCQDDYFEDESKCKKKSALNEKCERDTSCINEFAICRNQKCVCEDKYFRLRTKCEKKLAYGKNCSVEECLDKRAHCNEQHRCDCFEVYFWKHGKCVDKKGFDEKCEEGDQCKARNAYCSTETKRCTCSDNYKQSETICVKIVFPYWWLGIIIAILILVILVFIYLFLRQLKQTTGNVNFLKLRPFKTLSHKRPYKIKNFLHMDSKTFIQDYKIIGKVNPFILTEESDQTSNDTFLPCTEAQKLQNKKKNRFLNVLPFDHSRVQLDVIDDDPFTDYINANYITGYNQEKEYIACQGPLIHTVDDFWRMVWQENINLIVMLTLCEENGKHKCYPYWPKKEKLKVISRDLLLETDVVINHEYYNESSILVNMDEESRIVKHLHFQKWPDFSATVDPTVLINFIKIIRSHFTQSPILVHCSAGVGRTGTLIAVDYMMQYVRDHTLDDSVDLFSFVYKMRENRPQMVQNQDQYLLINTCIRKAIMDKFNLKDTQINKEEENKKNEVRVDVEEGGDTENCTETDEDDADDVEDSAKILTNKVEEKEDDTKEPIVKVEANVAAENTNKVENAKTDVTQDAKDDGENVDEATGDTGEDKDANSNMYTNDYQEDADETVPLTQVTSEL</sequence>
<dbReference type="InterPro" id="IPR006149">
    <property type="entry name" value="EB_dom"/>
</dbReference>
<evidence type="ECO:0000256" key="4">
    <source>
        <dbReference type="SAM" id="MobiDB-lite"/>
    </source>
</evidence>
<dbReference type="SMART" id="SM00404">
    <property type="entry name" value="PTPc_motif"/>
    <property type="match status" value="1"/>
</dbReference>
<evidence type="ECO:0000259" key="7">
    <source>
        <dbReference type="PROSITE" id="PS50056"/>
    </source>
</evidence>
<keyword evidence="3" id="KW-0378">Hydrolase</keyword>
<gene>
    <name evidence="9" type="ORF">OCTVUL_1B018383</name>
</gene>
<organism evidence="9 10">
    <name type="scientific">Octopus vulgaris</name>
    <name type="common">Common octopus</name>
    <dbReference type="NCBI Taxonomy" id="6645"/>
    <lineage>
        <taxon>Eukaryota</taxon>
        <taxon>Metazoa</taxon>
        <taxon>Spiralia</taxon>
        <taxon>Lophotrochozoa</taxon>
        <taxon>Mollusca</taxon>
        <taxon>Cephalopoda</taxon>
        <taxon>Coleoidea</taxon>
        <taxon>Octopodiformes</taxon>
        <taxon>Octopoda</taxon>
        <taxon>Incirrata</taxon>
        <taxon>Octopodidae</taxon>
        <taxon>Octopus</taxon>
    </lineage>
</organism>
<evidence type="ECO:0000259" key="6">
    <source>
        <dbReference type="PROSITE" id="PS50055"/>
    </source>
</evidence>
<feature type="transmembrane region" description="Helical" evidence="5">
    <location>
        <begin position="576"/>
        <end position="598"/>
    </location>
</feature>
<dbReference type="PANTHER" id="PTHR19134:SF553">
    <property type="entry name" value="TYROSINE-PROTEIN PHOSPHATASE 10D-RELATED"/>
    <property type="match status" value="1"/>
</dbReference>
<accession>A0AA36AKC5</accession>
<dbReference type="PANTHER" id="PTHR19134">
    <property type="entry name" value="RECEPTOR-TYPE TYROSINE-PROTEIN PHOSPHATASE"/>
    <property type="match status" value="1"/>
</dbReference>
<dbReference type="Gene3D" id="3.90.190.10">
    <property type="entry name" value="Protein tyrosine phosphatase superfamily"/>
    <property type="match status" value="1"/>
</dbReference>
<dbReference type="SUPFAM" id="SSF52799">
    <property type="entry name" value="(Phosphotyrosine protein) phosphatases II"/>
    <property type="match status" value="1"/>
</dbReference>
<feature type="domain" description="Tyrosine specific protein phosphatases" evidence="7">
    <location>
        <begin position="828"/>
        <end position="900"/>
    </location>
</feature>
<keyword evidence="5" id="KW-1133">Transmembrane helix</keyword>
<dbReference type="EMBL" id="OX597815">
    <property type="protein sequence ID" value="CAI9717073.1"/>
    <property type="molecule type" value="Genomic_DNA"/>
</dbReference>
<feature type="domain" description="Ubiquitin-like protease family profile" evidence="8">
    <location>
        <begin position="14"/>
        <end position="176"/>
    </location>
</feature>
<keyword evidence="2" id="KW-0645">Protease</keyword>
<keyword evidence="5" id="KW-0472">Membrane</keyword>
<feature type="compositionally biased region" description="Acidic residues" evidence="4">
    <location>
        <begin position="937"/>
        <end position="957"/>
    </location>
</feature>
<dbReference type="PROSITE" id="PS50055">
    <property type="entry name" value="TYR_PHOSPHATASE_PTP"/>
    <property type="match status" value="1"/>
</dbReference>
<dbReference type="Gene3D" id="3.40.395.10">
    <property type="entry name" value="Adenoviral Proteinase, Chain A"/>
    <property type="match status" value="1"/>
</dbReference>
<dbReference type="InterPro" id="IPR029021">
    <property type="entry name" value="Prot-tyrosine_phosphatase-like"/>
</dbReference>
<dbReference type="InterPro" id="IPR000387">
    <property type="entry name" value="Tyr_Pase_dom"/>
</dbReference>
<feature type="region of interest" description="Disordered" evidence="4">
    <location>
        <begin position="986"/>
        <end position="1050"/>
    </location>
</feature>
<feature type="domain" description="Tyrosine-protein phosphatase" evidence="6">
    <location>
        <begin position="638"/>
        <end position="909"/>
    </location>
</feature>
<dbReference type="Proteomes" id="UP001162480">
    <property type="component" value="Chromosome 2"/>
</dbReference>